<dbReference type="InterPro" id="IPR050210">
    <property type="entry name" value="tRNA_Adenine-N(6)_MTase"/>
</dbReference>
<gene>
    <name evidence="2" type="ORF">ACFQ22_11420</name>
</gene>
<reference evidence="3" key="1">
    <citation type="journal article" date="2019" name="Int. J. Syst. Evol. Microbiol.">
        <title>The Global Catalogue of Microorganisms (GCM) 10K type strain sequencing project: providing services to taxonomists for standard genome sequencing and annotation.</title>
        <authorList>
            <consortium name="The Broad Institute Genomics Platform"/>
            <consortium name="The Broad Institute Genome Sequencing Center for Infectious Disease"/>
            <person name="Wu L."/>
            <person name="Ma J."/>
        </authorList>
    </citation>
    <scope>NUCLEOTIDE SEQUENCE [LARGE SCALE GENOMIC DNA]</scope>
    <source>
        <strain evidence="3">CCUG 71848</strain>
    </source>
</reference>
<dbReference type="Gene3D" id="3.40.50.150">
    <property type="entry name" value="Vaccinia Virus protein VP39"/>
    <property type="match status" value="1"/>
</dbReference>
<dbReference type="GO" id="GO:0032259">
    <property type="term" value="P:methylation"/>
    <property type="evidence" value="ECO:0007669"/>
    <property type="project" value="UniProtKB-KW"/>
</dbReference>
<dbReference type="EMBL" id="JBHTLH010000040">
    <property type="protein sequence ID" value="MFD1125960.1"/>
    <property type="molecule type" value="Genomic_DNA"/>
</dbReference>
<evidence type="ECO:0000313" key="3">
    <source>
        <dbReference type="Proteomes" id="UP001597156"/>
    </source>
</evidence>
<dbReference type="InterPro" id="IPR002052">
    <property type="entry name" value="DNA_methylase_N6_adenine_CS"/>
</dbReference>
<dbReference type="RefSeq" id="WP_121977373.1">
    <property type="nucleotide sequence ID" value="NZ_JBHTLH010000040.1"/>
</dbReference>
<keyword evidence="2" id="KW-0808">Transferase</keyword>
<dbReference type="PANTHER" id="PTHR47739">
    <property type="entry name" value="TRNA1(VAL) (ADENINE(37)-N6)-METHYLTRANSFERASE"/>
    <property type="match status" value="1"/>
</dbReference>
<dbReference type="InterPro" id="IPR007848">
    <property type="entry name" value="Small_mtfrase_dom"/>
</dbReference>
<evidence type="ECO:0000313" key="2">
    <source>
        <dbReference type="EMBL" id="MFD1125960.1"/>
    </source>
</evidence>
<dbReference type="GO" id="GO:0008168">
    <property type="term" value="F:methyltransferase activity"/>
    <property type="evidence" value="ECO:0007669"/>
    <property type="project" value="UniProtKB-KW"/>
</dbReference>
<dbReference type="PROSITE" id="PS00092">
    <property type="entry name" value="N6_MTASE"/>
    <property type="match status" value="1"/>
</dbReference>
<organism evidence="2 3">
    <name type="scientific">Lentilactobacillus raoultii</name>
    <dbReference type="NCBI Taxonomy" id="1987503"/>
    <lineage>
        <taxon>Bacteria</taxon>
        <taxon>Bacillati</taxon>
        <taxon>Bacillota</taxon>
        <taxon>Bacilli</taxon>
        <taxon>Lactobacillales</taxon>
        <taxon>Lactobacillaceae</taxon>
        <taxon>Lentilactobacillus</taxon>
    </lineage>
</organism>
<dbReference type="Pfam" id="PF05175">
    <property type="entry name" value="MTS"/>
    <property type="match status" value="1"/>
</dbReference>
<accession>A0ABW3PNX0</accession>
<feature type="domain" description="Methyltransferase small" evidence="1">
    <location>
        <begin position="21"/>
        <end position="151"/>
    </location>
</feature>
<dbReference type="CDD" id="cd02440">
    <property type="entry name" value="AdoMet_MTases"/>
    <property type="match status" value="1"/>
</dbReference>
<protein>
    <submittedName>
        <fullName evidence="2">tRNA1(Val) (Adenine(37)-N6)-methyltransferase</fullName>
        <ecNumber evidence="2">2.1.1.223</ecNumber>
    </submittedName>
</protein>
<keyword evidence="2" id="KW-0489">Methyltransferase</keyword>
<dbReference type="PANTHER" id="PTHR47739:SF1">
    <property type="entry name" value="TRNA1(VAL) (ADENINE(37)-N6)-METHYLTRANSFERASE"/>
    <property type="match status" value="1"/>
</dbReference>
<name>A0ABW3PNX0_9LACO</name>
<keyword evidence="3" id="KW-1185">Reference proteome</keyword>
<evidence type="ECO:0000259" key="1">
    <source>
        <dbReference type="Pfam" id="PF05175"/>
    </source>
</evidence>
<comment type="caution">
    <text evidence="2">The sequence shown here is derived from an EMBL/GenBank/DDBJ whole genome shotgun (WGS) entry which is preliminary data.</text>
</comment>
<dbReference type="Proteomes" id="UP001597156">
    <property type="component" value="Unassembled WGS sequence"/>
</dbReference>
<dbReference type="SUPFAM" id="SSF53335">
    <property type="entry name" value="S-adenosyl-L-methionine-dependent methyltransferases"/>
    <property type="match status" value="1"/>
</dbReference>
<proteinExistence type="predicted"/>
<dbReference type="InterPro" id="IPR029063">
    <property type="entry name" value="SAM-dependent_MTases_sf"/>
</dbReference>
<sequence>MQINLKSDERIDQLYSNQIKIIQSNDVFSFSLDAVLLANFAQVGNKRIKKIVDLCAGNGAVGLFLSSETAAEIAMVEIQNRLADMARRSVELNNLSTRIRVINDDLKNTTAHLPKDSVDVVVCNPPYFVNYESSEKNPNRYLAIARHEIKTTISEVAQVASDLLKTNAKLFMVYRPDRLTDLLLSLRSHRLEPKKLQFVRSKPAQPANMVLIEAIKDGKPNGLRILADLVTHEGTEYSTEVKQILYGKS</sequence>
<dbReference type="EC" id="2.1.1.223" evidence="2"/>